<dbReference type="Gene3D" id="1.20.1250.20">
    <property type="entry name" value="MFS general substrate transporter like domains"/>
    <property type="match status" value="1"/>
</dbReference>
<dbReference type="InterPro" id="IPR020846">
    <property type="entry name" value="MFS_dom"/>
</dbReference>
<comment type="subcellular location">
    <subcellularLocation>
        <location evidence="1">Membrane</location>
        <topology evidence="1">Multi-pass membrane protein</topology>
    </subcellularLocation>
</comment>
<feature type="domain" description="Major facilitator superfamily (MFS) profile" evidence="7">
    <location>
        <begin position="65"/>
        <end position="446"/>
    </location>
</feature>
<feature type="transmembrane region" description="Helical" evidence="6">
    <location>
        <begin position="332"/>
        <end position="351"/>
    </location>
</feature>
<dbReference type="InterPro" id="IPR005829">
    <property type="entry name" value="Sugar_transporter_CS"/>
</dbReference>
<dbReference type="PROSITE" id="PS00217">
    <property type="entry name" value="SUGAR_TRANSPORT_2"/>
    <property type="match status" value="1"/>
</dbReference>
<dbReference type="PROSITE" id="PS50850">
    <property type="entry name" value="MFS"/>
    <property type="match status" value="1"/>
</dbReference>
<protein>
    <recommendedName>
        <fullName evidence="7">Major facilitator superfamily (MFS) profile domain-containing protein</fullName>
    </recommendedName>
</protein>
<evidence type="ECO:0000256" key="5">
    <source>
        <dbReference type="ARBA" id="ARBA00023136"/>
    </source>
</evidence>
<dbReference type="EMBL" id="CP144103">
    <property type="protein sequence ID" value="WWC90021.1"/>
    <property type="molecule type" value="Genomic_DNA"/>
</dbReference>
<dbReference type="AlphaFoldDB" id="A0AAX4JXS0"/>
<evidence type="ECO:0000313" key="8">
    <source>
        <dbReference type="EMBL" id="WWC90021.1"/>
    </source>
</evidence>
<dbReference type="InterPro" id="IPR005828">
    <property type="entry name" value="MFS_sugar_transport-like"/>
</dbReference>
<dbReference type="RefSeq" id="XP_066076784.1">
    <property type="nucleotide sequence ID" value="XM_066220687.1"/>
</dbReference>
<dbReference type="PANTHER" id="PTHR48022">
    <property type="entry name" value="PLASTIDIC GLUCOSE TRANSPORTER 4"/>
    <property type="match status" value="1"/>
</dbReference>
<dbReference type="GO" id="GO:0016020">
    <property type="term" value="C:membrane"/>
    <property type="evidence" value="ECO:0007669"/>
    <property type="project" value="UniProtKB-SubCell"/>
</dbReference>
<keyword evidence="3 6" id="KW-0812">Transmembrane</keyword>
<dbReference type="GO" id="GO:0005351">
    <property type="term" value="F:carbohydrate:proton symporter activity"/>
    <property type="evidence" value="ECO:0007669"/>
    <property type="project" value="TreeGrafter"/>
</dbReference>
<feature type="transmembrane region" description="Helical" evidence="6">
    <location>
        <begin position="62"/>
        <end position="78"/>
    </location>
</feature>
<evidence type="ECO:0000313" key="9">
    <source>
        <dbReference type="Proteomes" id="UP001355207"/>
    </source>
</evidence>
<evidence type="ECO:0000259" key="7">
    <source>
        <dbReference type="PROSITE" id="PS50850"/>
    </source>
</evidence>
<feature type="transmembrane region" description="Helical" evidence="6">
    <location>
        <begin position="113"/>
        <end position="133"/>
    </location>
</feature>
<feature type="transmembrane region" description="Helical" evidence="6">
    <location>
        <begin position="207"/>
        <end position="230"/>
    </location>
</feature>
<dbReference type="Proteomes" id="UP001355207">
    <property type="component" value="Chromosome 6"/>
</dbReference>
<dbReference type="InterPro" id="IPR050360">
    <property type="entry name" value="MFS_Sugar_Transporters"/>
</dbReference>
<evidence type="ECO:0000256" key="1">
    <source>
        <dbReference type="ARBA" id="ARBA00004141"/>
    </source>
</evidence>
<gene>
    <name evidence="8" type="ORF">L201_004951</name>
</gene>
<evidence type="ECO:0000256" key="2">
    <source>
        <dbReference type="ARBA" id="ARBA00010992"/>
    </source>
</evidence>
<accession>A0AAX4JXS0</accession>
<evidence type="ECO:0000256" key="6">
    <source>
        <dbReference type="SAM" id="Phobius"/>
    </source>
</evidence>
<keyword evidence="4 6" id="KW-1133">Transmembrane helix</keyword>
<feature type="transmembrane region" description="Helical" evidence="6">
    <location>
        <begin position="417"/>
        <end position="436"/>
    </location>
</feature>
<dbReference type="PANTHER" id="PTHR48022:SF51">
    <property type="entry name" value="ALPHA-GLUCOSIDE TRANSPORTER, PUTATIVE (AFU_ORTHOLOGUE AFUA_6G11920)-RELATED"/>
    <property type="match status" value="1"/>
</dbReference>
<organism evidence="8 9">
    <name type="scientific">Kwoniella dendrophila CBS 6074</name>
    <dbReference type="NCBI Taxonomy" id="1295534"/>
    <lineage>
        <taxon>Eukaryota</taxon>
        <taxon>Fungi</taxon>
        <taxon>Dikarya</taxon>
        <taxon>Basidiomycota</taxon>
        <taxon>Agaricomycotina</taxon>
        <taxon>Tremellomycetes</taxon>
        <taxon>Tremellales</taxon>
        <taxon>Cryptococcaceae</taxon>
        <taxon>Kwoniella</taxon>
    </lineage>
</organism>
<feature type="transmembrane region" description="Helical" evidence="6">
    <location>
        <begin position="140"/>
        <end position="158"/>
    </location>
</feature>
<dbReference type="SUPFAM" id="SSF103473">
    <property type="entry name" value="MFS general substrate transporter"/>
    <property type="match status" value="1"/>
</dbReference>
<evidence type="ECO:0000256" key="4">
    <source>
        <dbReference type="ARBA" id="ARBA00022989"/>
    </source>
</evidence>
<proteinExistence type="inferred from homology"/>
<dbReference type="GeneID" id="91095621"/>
<keyword evidence="5 6" id="KW-0472">Membrane</keyword>
<dbReference type="InterPro" id="IPR036259">
    <property type="entry name" value="MFS_trans_sf"/>
</dbReference>
<reference evidence="8 9" key="1">
    <citation type="submission" date="2024-01" db="EMBL/GenBank/DDBJ databases">
        <title>Comparative genomics of Cryptococcus and Kwoniella reveals pathogenesis evolution and contrasting modes of karyotype evolution via chromosome fusion or intercentromeric recombination.</title>
        <authorList>
            <person name="Coelho M.A."/>
            <person name="David-Palma M."/>
            <person name="Shea T."/>
            <person name="Bowers K."/>
            <person name="McGinley-Smith S."/>
            <person name="Mohammad A.W."/>
            <person name="Gnirke A."/>
            <person name="Yurkov A.M."/>
            <person name="Nowrousian M."/>
            <person name="Sun S."/>
            <person name="Cuomo C.A."/>
            <person name="Heitman J."/>
        </authorList>
    </citation>
    <scope>NUCLEOTIDE SEQUENCE [LARGE SCALE GENOMIC DNA]</scope>
    <source>
        <strain evidence="8 9">CBS 6074</strain>
    </source>
</reference>
<feature type="transmembrane region" description="Helical" evidence="6">
    <location>
        <begin position="358"/>
        <end position="379"/>
    </location>
</feature>
<evidence type="ECO:0000256" key="3">
    <source>
        <dbReference type="ARBA" id="ARBA00022692"/>
    </source>
</evidence>
<dbReference type="PROSITE" id="PS00216">
    <property type="entry name" value="SUGAR_TRANSPORT_1"/>
    <property type="match status" value="2"/>
</dbReference>
<keyword evidence="9" id="KW-1185">Reference proteome</keyword>
<comment type="similarity">
    <text evidence="2">Belongs to the major facilitator superfamily. Sugar transporter (TC 2.A.1.1) family.</text>
</comment>
<name>A0AAX4JXS0_9TREE</name>
<sequence>MFSSRHSRNISDPSFKNGHAEPDTLEHAVGLDIQFNDNTLAIASTKEKGIDTLQAIRIHRNAFLWCLWVSIGCLLWGYDVQVSSGLLSAPYFRHDFGYKFGDEYVVPARWQSAFNSVGSIGGMFGGIAVGWIADHIGRRGSIGIACLISIMSIFIQFFCPPHKNALLLVGKLINGVSLGMYISSSSAYCAEISPVTLRGITTGCVNLWILIFSAIQWIFPVILLIGLPFAPESPWYLARKGLEHKSRRVLAVLGIADVDLHYRQIQETIVLEDHYASEATYWQCFKGTNRRRTIIALMVFILQQIVGVIFVLGYSTYFFQLAGFEISQSFKLGVGVTAIGVAGNLSALYSVDKFGRRPLFLSGMIGCTAINFGIGFSSISNTEGARWAEAIFGYVSTLFAECWPISSYHEANLKGRVGYIFGGLGLVGSIWTWLYIPETKNRTVDE</sequence>
<dbReference type="Pfam" id="PF00083">
    <property type="entry name" value="Sugar_tr"/>
    <property type="match status" value="2"/>
</dbReference>
<feature type="transmembrane region" description="Helical" evidence="6">
    <location>
        <begin position="295"/>
        <end position="320"/>
    </location>
</feature>